<dbReference type="OrthoDB" id="7473921at2"/>
<dbReference type="Proteomes" id="UP000245396">
    <property type="component" value="Unassembled WGS sequence"/>
</dbReference>
<feature type="transmembrane region" description="Helical" evidence="1">
    <location>
        <begin position="44"/>
        <end position="67"/>
    </location>
</feature>
<gene>
    <name evidence="2" type="ORF">C7441_11718</name>
</gene>
<proteinExistence type="predicted"/>
<evidence type="ECO:0000313" key="2">
    <source>
        <dbReference type="EMBL" id="PWJ77607.1"/>
    </source>
</evidence>
<dbReference type="RefSeq" id="WP_109614341.1">
    <property type="nucleotide sequence ID" value="NZ_QGGG01000017.1"/>
</dbReference>
<sequence>MLYAHFALTCAAVFTGAAAYINVAEQPARLALEDKALLTQWKPAYKHGFAMQAPLAVVGCLLGLIAWWQTTSLWFLLGAVLMIANWPWTLLAIMPTNNTLMGMDPANADARTRVLIQKWGKLHAVRTILGALATIAFLVGLTAS</sequence>
<name>A0A316BUI3_PSESE</name>
<dbReference type="AlphaFoldDB" id="A0A316BUI3"/>
<organism evidence="2 3">
    <name type="scientific">Pseudaminobacter salicylatoxidans</name>
    <dbReference type="NCBI Taxonomy" id="93369"/>
    <lineage>
        <taxon>Bacteria</taxon>
        <taxon>Pseudomonadati</taxon>
        <taxon>Pseudomonadota</taxon>
        <taxon>Alphaproteobacteria</taxon>
        <taxon>Hyphomicrobiales</taxon>
        <taxon>Phyllobacteriaceae</taxon>
        <taxon>Pseudaminobacter</taxon>
    </lineage>
</organism>
<reference evidence="2 3" key="1">
    <citation type="submission" date="2018-05" db="EMBL/GenBank/DDBJ databases">
        <title>Genomic Encyclopedia of Type Strains, Phase IV (KMG-IV): sequencing the most valuable type-strain genomes for metagenomic binning, comparative biology and taxonomic classification.</title>
        <authorList>
            <person name="Goeker M."/>
        </authorList>
    </citation>
    <scope>NUCLEOTIDE SEQUENCE [LARGE SCALE GENOMIC DNA]</scope>
    <source>
        <strain evidence="2 3">DSM 6986</strain>
    </source>
</reference>
<protein>
    <submittedName>
        <fullName evidence="2">Uncharacterized protein DUF1772</fullName>
    </submittedName>
</protein>
<keyword evidence="1" id="KW-1133">Transmembrane helix</keyword>
<dbReference type="PANTHER" id="PTHR36535">
    <property type="entry name" value="YALI0E30327P"/>
    <property type="match status" value="1"/>
</dbReference>
<keyword evidence="1" id="KW-0812">Transmembrane</keyword>
<accession>A0A316BUI3</accession>
<feature type="transmembrane region" description="Helical" evidence="1">
    <location>
        <begin position="123"/>
        <end position="143"/>
    </location>
</feature>
<evidence type="ECO:0000256" key="1">
    <source>
        <dbReference type="SAM" id="Phobius"/>
    </source>
</evidence>
<comment type="caution">
    <text evidence="2">The sequence shown here is derived from an EMBL/GenBank/DDBJ whole genome shotgun (WGS) entry which is preliminary data.</text>
</comment>
<keyword evidence="3" id="KW-1185">Reference proteome</keyword>
<dbReference type="PANTHER" id="PTHR36535:SF1">
    <property type="entry name" value="DUF1772 DOMAIN-CONTAINING PROTEIN"/>
    <property type="match status" value="1"/>
</dbReference>
<feature type="transmembrane region" description="Helical" evidence="1">
    <location>
        <begin position="6"/>
        <end position="23"/>
    </location>
</feature>
<keyword evidence="1" id="KW-0472">Membrane</keyword>
<dbReference type="EMBL" id="QGGG01000017">
    <property type="protein sequence ID" value="PWJ77607.1"/>
    <property type="molecule type" value="Genomic_DNA"/>
</dbReference>
<evidence type="ECO:0000313" key="3">
    <source>
        <dbReference type="Proteomes" id="UP000245396"/>
    </source>
</evidence>
<feature type="transmembrane region" description="Helical" evidence="1">
    <location>
        <begin position="73"/>
        <end position="93"/>
    </location>
</feature>
<dbReference type="Pfam" id="PF08592">
    <property type="entry name" value="Anthrone_oxy"/>
    <property type="match status" value="1"/>
</dbReference>
<dbReference type="InterPro" id="IPR013901">
    <property type="entry name" value="Anthrone_oxy"/>
</dbReference>